<reference evidence="2" key="3">
    <citation type="submission" date="2011-03" db="EMBL/GenBank/DDBJ databases">
        <title>Annotation of Magnaporthe poae ATCC 64411.</title>
        <authorList>
            <person name="Ma L.-J."/>
            <person name="Dead R."/>
            <person name="Young S.K."/>
            <person name="Zeng Q."/>
            <person name="Gargeya S."/>
            <person name="Fitzgerald M."/>
            <person name="Haas B."/>
            <person name="Abouelleil A."/>
            <person name="Alvarado L."/>
            <person name="Arachchi H.M."/>
            <person name="Berlin A."/>
            <person name="Brown A."/>
            <person name="Chapman S.B."/>
            <person name="Chen Z."/>
            <person name="Dunbar C."/>
            <person name="Freedman E."/>
            <person name="Gearin G."/>
            <person name="Gellesch M."/>
            <person name="Goldberg J."/>
            <person name="Griggs A."/>
            <person name="Gujja S."/>
            <person name="Heiman D."/>
            <person name="Howarth C."/>
            <person name="Larson L."/>
            <person name="Lui A."/>
            <person name="MacDonald P.J.P."/>
            <person name="Mehta T."/>
            <person name="Montmayeur A."/>
            <person name="Murphy C."/>
            <person name="Neiman D."/>
            <person name="Pearson M."/>
            <person name="Priest M."/>
            <person name="Roberts A."/>
            <person name="Saif S."/>
            <person name="Shea T."/>
            <person name="Shenoy N."/>
            <person name="Sisk P."/>
            <person name="Stolte C."/>
            <person name="Sykes S."/>
            <person name="Yandava C."/>
            <person name="Wortman J."/>
            <person name="Nusbaum C."/>
            <person name="Birren B."/>
        </authorList>
    </citation>
    <scope>NUCLEOTIDE SEQUENCE</scope>
    <source>
        <strain evidence="2">ATCC 64411</strain>
    </source>
</reference>
<dbReference type="EMBL" id="ADBL01002439">
    <property type="status" value="NOT_ANNOTATED_CDS"/>
    <property type="molecule type" value="Genomic_DNA"/>
</dbReference>
<gene>
    <name evidence="2" type="ORF">MAPG_09538</name>
</gene>
<reference evidence="3" key="5">
    <citation type="submission" date="2015-06" db="UniProtKB">
        <authorList>
            <consortium name="EnsemblFungi"/>
        </authorList>
    </citation>
    <scope>IDENTIFICATION</scope>
    <source>
        <strain evidence="3">ATCC 64411</strain>
    </source>
</reference>
<evidence type="ECO:0000313" key="3">
    <source>
        <dbReference type="EnsemblFungi" id="MAPG_09538T0"/>
    </source>
</evidence>
<protein>
    <submittedName>
        <fullName evidence="2 3">Uncharacterized protein</fullName>
    </submittedName>
</protein>
<organism evidence="3 4">
    <name type="scientific">Magnaporthiopsis poae (strain ATCC 64411 / 73-15)</name>
    <name type="common">Kentucky bluegrass fungus</name>
    <name type="synonym">Magnaporthe poae</name>
    <dbReference type="NCBI Taxonomy" id="644358"/>
    <lineage>
        <taxon>Eukaryota</taxon>
        <taxon>Fungi</taxon>
        <taxon>Dikarya</taxon>
        <taxon>Ascomycota</taxon>
        <taxon>Pezizomycotina</taxon>
        <taxon>Sordariomycetes</taxon>
        <taxon>Sordariomycetidae</taxon>
        <taxon>Magnaporthales</taxon>
        <taxon>Magnaporthaceae</taxon>
        <taxon>Magnaporthiopsis</taxon>
    </lineage>
</organism>
<reference evidence="3" key="4">
    <citation type="journal article" date="2015" name="G3 (Bethesda)">
        <title>Genome sequences of three phytopathogenic species of the Magnaporthaceae family of fungi.</title>
        <authorList>
            <person name="Okagaki L.H."/>
            <person name="Nunes C.C."/>
            <person name="Sailsbery J."/>
            <person name="Clay B."/>
            <person name="Brown D."/>
            <person name="John T."/>
            <person name="Oh Y."/>
            <person name="Young N."/>
            <person name="Fitzgerald M."/>
            <person name="Haas B.J."/>
            <person name="Zeng Q."/>
            <person name="Young S."/>
            <person name="Adiconis X."/>
            <person name="Fan L."/>
            <person name="Levin J.Z."/>
            <person name="Mitchell T.K."/>
            <person name="Okubara P.A."/>
            <person name="Farman M.L."/>
            <person name="Kohn L.M."/>
            <person name="Birren B."/>
            <person name="Ma L.-J."/>
            <person name="Dean R.A."/>
        </authorList>
    </citation>
    <scope>NUCLEOTIDE SEQUENCE</scope>
    <source>
        <strain evidence="3">ATCC 64411 / 73-15</strain>
    </source>
</reference>
<name>A0A0C4EA79_MAGP6</name>
<dbReference type="OrthoDB" id="2338662at2759"/>
<dbReference type="Gene3D" id="3.20.20.80">
    <property type="entry name" value="Glycosidases"/>
    <property type="match status" value="1"/>
</dbReference>
<accession>A0A0C4EA79</accession>
<dbReference type="eggNOG" id="ENOG502RG5A">
    <property type="taxonomic scope" value="Eukaryota"/>
</dbReference>
<dbReference type="EMBL" id="GL876976">
    <property type="protein sequence ID" value="KLU91013.1"/>
    <property type="molecule type" value="Genomic_DNA"/>
</dbReference>
<evidence type="ECO:0000313" key="2">
    <source>
        <dbReference type="EMBL" id="KLU91013.1"/>
    </source>
</evidence>
<feature type="region of interest" description="Disordered" evidence="1">
    <location>
        <begin position="141"/>
        <end position="161"/>
    </location>
</feature>
<sequence>MTPLVVYPEGGDKLGYMEKINLPFMYNLREGYRNLTYVEEKVRPAVDSEALYSYWTADEPDGWQHPFDAPGKARDVIRKLDPYHPVAVTLNCQDYYFGQYTDGADFIMEDVYPSSPTRPFQMGHRLQPHPRRLRLRQLRGRRARRRQPPRRPVPSFSGEGYWPRDPTPAESWAMNLLAFNHGATGIVAWLYPPSDTLAAAHGKLAKVVASAPVADFIIGNSNGNGGPNAVAVAGLGPDQIDVAYWTGADGKLLVSVVNPSEKQDRVGDVDIKLPRTAARIDSVPWGSKELWTLADDGKTLHAAGNFSAMSTAMILLALS</sequence>
<evidence type="ECO:0000313" key="4">
    <source>
        <dbReference type="Proteomes" id="UP000011715"/>
    </source>
</evidence>
<dbReference type="EnsemblFungi" id="MAPG_09538T0">
    <property type="protein sequence ID" value="MAPG_09538T0"/>
    <property type="gene ID" value="MAPG_09538"/>
</dbReference>
<dbReference type="STRING" id="644358.A0A0C4EA79"/>
<keyword evidence="4" id="KW-1185">Reference proteome</keyword>
<reference evidence="2" key="2">
    <citation type="submission" date="2010-05" db="EMBL/GenBank/DDBJ databases">
        <title>The Genome Sequence of Magnaporthe poae strain ATCC 64411.</title>
        <authorList>
            <consortium name="The Broad Institute Genome Sequencing Platform"/>
            <consortium name="Broad Institute Genome Sequencing Center for Infectious Disease"/>
            <person name="Ma L.-J."/>
            <person name="Dead R."/>
            <person name="Young S."/>
            <person name="Zeng Q."/>
            <person name="Koehrsen M."/>
            <person name="Alvarado L."/>
            <person name="Berlin A."/>
            <person name="Chapman S.B."/>
            <person name="Chen Z."/>
            <person name="Freedman E."/>
            <person name="Gellesch M."/>
            <person name="Goldberg J."/>
            <person name="Griggs A."/>
            <person name="Gujja S."/>
            <person name="Heilman E.R."/>
            <person name="Heiman D."/>
            <person name="Hepburn T."/>
            <person name="Howarth C."/>
            <person name="Jen D."/>
            <person name="Larson L."/>
            <person name="Mehta T."/>
            <person name="Neiman D."/>
            <person name="Pearson M."/>
            <person name="Roberts A."/>
            <person name="Saif S."/>
            <person name="Shea T."/>
            <person name="Shenoy N."/>
            <person name="Sisk P."/>
            <person name="Stolte C."/>
            <person name="Sykes S."/>
            <person name="Walk T."/>
            <person name="White J."/>
            <person name="Yandava C."/>
            <person name="Haas B."/>
            <person name="Nusbaum C."/>
            <person name="Birren B."/>
        </authorList>
    </citation>
    <scope>NUCLEOTIDE SEQUENCE</scope>
    <source>
        <strain evidence="2">ATCC 64411</strain>
    </source>
</reference>
<dbReference type="AlphaFoldDB" id="A0A0C4EA79"/>
<proteinExistence type="predicted"/>
<evidence type="ECO:0000256" key="1">
    <source>
        <dbReference type="SAM" id="MobiDB-lite"/>
    </source>
</evidence>
<dbReference type="VEuPathDB" id="FungiDB:MAPG_09538"/>
<reference evidence="4" key="1">
    <citation type="submission" date="2010-05" db="EMBL/GenBank/DDBJ databases">
        <title>The genome sequence of Magnaporthe poae strain ATCC 64411.</title>
        <authorList>
            <person name="Ma L.-J."/>
            <person name="Dead R."/>
            <person name="Young S."/>
            <person name="Zeng Q."/>
            <person name="Koehrsen M."/>
            <person name="Alvarado L."/>
            <person name="Berlin A."/>
            <person name="Chapman S.B."/>
            <person name="Chen Z."/>
            <person name="Freedman E."/>
            <person name="Gellesch M."/>
            <person name="Goldberg J."/>
            <person name="Griggs A."/>
            <person name="Gujja S."/>
            <person name="Heilman E.R."/>
            <person name="Heiman D."/>
            <person name="Hepburn T."/>
            <person name="Howarth C."/>
            <person name="Jen D."/>
            <person name="Larson L."/>
            <person name="Mehta T."/>
            <person name="Neiman D."/>
            <person name="Pearson M."/>
            <person name="Roberts A."/>
            <person name="Saif S."/>
            <person name="Shea T."/>
            <person name="Shenoy N."/>
            <person name="Sisk P."/>
            <person name="Stolte C."/>
            <person name="Sykes S."/>
            <person name="Walk T."/>
            <person name="White J."/>
            <person name="Yandava C."/>
            <person name="Haas B."/>
            <person name="Nusbaum C."/>
            <person name="Birren B."/>
        </authorList>
    </citation>
    <scope>NUCLEOTIDE SEQUENCE [LARGE SCALE GENOMIC DNA]</scope>
    <source>
        <strain evidence="4">ATCC 64411 / 73-15</strain>
    </source>
</reference>
<dbReference type="Proteomes" id="UP000011715">
    <property type="component" value="Unassembled WGS sequence"/>
</dbReference>